<reference evidence="1 2" key="1">
    <citation type="submission" date="2018-05" db="EMBL/GenBank/DDBJ databases">
        <title>Genomic Encyclopedia of Type Strains, Phase IV (KMG-IV): sequencing the most valuable type-strain genomes for metagenomic binning, comparative biology and taxonomic classification.</title>
        <authorList>
            <person name="Goeker M."/>
        </authorList>
    </citation>
    <scope>NUCLEOTIDE SEQUENCE [LARGE SCALE GENOMIC DNA]</scope>
    <source>
        <strain evidence="1 2">DSM 16097</strain>
    </source>
</reference>
<gene>
    <name evidence="1" type="ORF">C7455_105126</name>
</gene>
<organism evidence="1 2">
    <name type="scientific">Roseicyclus mahoneyensis</name>
    <dbReference type="NCBI Taxonomy" id="164332"/>
    <lineage>
        <taxon>Bacteria</taxon>
        <taxon>Pseudomonadati</taxon>
        <taxon>Pseudomonadota</taxon>
        <taxon>Alphaproteobacteria</taxon>
        <taxon>Rhodobacterales</taxon>
        <taxon>Roseobacteraceae</taxon>
        <taxon>Roseicyclus</taxon>
    </lineage>
</organism>
<protein>
    <recommendedName>
        <fullName evidence="3">AAA ATPase-like protein</fullName>
    </recommendedName>
</protein>
<accession>A0A316GGL2</accession>
<evidence type="ECO:0000313" key="2">
    <source>
        <dbReference type="Proteomes" id="UP000245708"/>
    </source>
</evidence>
<dbReference type="Proteomes" id="UP000245708">
    <property type="component" value="Unassembled WGS sequence"/>
</dbReference>
<keyword evidence="2" id="KW-1185">Reference proteome</keyword>
<dbReference type="OrthoDB" id="8576717at2"/>
<evidence type="ECO:0000313" key="1">
    <source>
        <dbReference type="EMBL" id="PWK60142.1"/>
    </source>
</evidence>
<name>A0A316GGL2_9RHOB</name>
<evidence type="ECO:0008006" key="3">
    <source>
        <dbReference type="Google" id="ProtNLM"/>
    </source>
</evidence>
<dbReference type="RefSeq" id="WP_109668423.1">
    <property type="nucleotide sequence ID" value="NZ_QGGW01000005.1"/>
</dbReference>
<dbReference type="PANTHER" id="PTHR34301:SF8">
    <property type="entry name" value="ATPASE DOMAIN-CONTAINING PROTEIN"/>
    <property type="match status" value="1"/>
</dbReference>
<dbReference type="AlphaFoldDB" id="A0A316GGL2"/>
<dbReference type="Gene3D" id="3.40.50.300">
    <property type="entry name" value="P-loop containing nucleotide triphosphate hydrolases"/>
    <property type="match status" value="1"/>
</dbReference>
<proteinExistence type="predicted"/>
<dbReference type="SUPFAM" id="SSF52540">
    <property type="entry name" value="P-loop containing nucleoside triphosphate hydrolases"/>
    <property type="match status" value="1"/>
</dbReference>
<dbReference type="InterPro" id="IPR027417">
    <property type="entry name" value="P-loop_NTPase"/>
</dbReference>
<dbReference type="PANTHER" id="PTHR34301">
    <property type="entry name" value="DNA-BINDING PROTEIN-RELATED"/>
    <property type="match status" value="1"/>
</dbReference>
<comment type="caution">
    <text evidence="1">The sequence shown here is derived from an EMBL/GenBank/DDBJ whole genome shotgun (WGS) entry which is preliminary data.</text>
</comment>
<dbReference type="EMBL" id="QGGW01000005">
    <property type="protein sequence ID" value="PWK60142.1"/>
    <property type="molecule type" value="Genomic_DNA"/>
</dbReference>
<sequence length="374" mass="42235">MIRPDWHYPRKPFTHDTFVALTRGPVPAMSLFGPRRTGKTEFLLHDLGHHAAAHYGHRVLYASFWQTSVAPLSLLIYAVSEALRPRSYADRVADWLRHPPIKVRIGSEKGPGAVELDLSDPREAQLGQDLLLLDDLLGQLANPEKPAILLLDEVQELATAPGGTEIMAGLRTALDRRRDGLRTVFTGSSQIGLNRIFSTRDAPLYRFAAPLTLPPLGPDFVTHQLAVFHRVFQRRLDPATALAFFDRFAGNPMVFQRWLMTLGQYRDLPEDKAADQTADALAHDLDFDRTWLDLQPHHRAMARILAERAHDPFGATGAARYETLTGQPAPIPQTRQSHVRTLARRGLADQWDREWRLTDPLFEAWVLDRPEAEI</sequence>